<feature type="region of interest" description="Disordered" evidence="1">
    <location>
        <begin position="327"/>
        <end position="454"/>
    </location>
</feature>
<reference evidence="3 4" key="1">
    <citation type="submission" date="2020-05" db="EMBL/GenBank/DDBJ databases">
        <title>Actinomyces sp. zg-325.</title>
        <authorList>
            <person name="Yang C."/>
        </authorList>
    </citation>
    <scope>NUCLEOTIDE SEQUENCE [LARGE SCALE GENOMIC DNA]</scope>
    <source>
        <strain evidence="4">zg-325</strain>
    </source>
</reference>
<feature type="compositionally biased region" description="Polar residues" evidence="1">
    <location>
        <begin position="292"/>
        <end position="309"/>
    </location>
</feature>
<feature type="region of interest" description="Disordered" evidence="1">
    <location>
        <begin position="466"/>
        <end position="516"/>
    </location>
</feature>
<dbReference type="AlphaFoldDB" id="A0A6M8B5Q3"/>
<feature type="compositionally biased region" description="Basic and acidic residues" evidence="1">
    <location>
        <begin position="1"/>
        <end position="36"/>
    </location>
</feature>
<feature type="compositionally biased region" description="Polar residues" evidence="1">
    <location>
        <begin position="429"/>
        <end position="443"/>
    </location>
</feature>
<proteinExistence type="predicted"/>
<dbReference type="KEGG" id="amam:HPC72_06385"/>
<feature type="region of interest" description="Disordered" evidence="1">
    <location>
        <begin position="94"/>
        <end position="120"/>
    </location>
</feature>
<dbReference type="RefSeq" id="WP_159523399.1">
    <property type="nucleotide sequence ID" value="NZ_CP053642.1"/>
</dbReference>
<dbReference type="Proteomes" id="UP000504752">
    <property type="component" value="Chromosome"/>
</dbReference>
<gene>
    <name evidence="3" type="ORF">HPC72_06385</name>
</gene>
<keyword evidence="2" id="KW-0812">Transmembrane</keyword>
<evidence type="ECO:0000256" key="1">
    <source>
        <dbReference type="SAM" id="MobiDB-lite"/>
    </source>
</evidence>
<feature type="region of interest" description="Disordered" evidence="1">
    <location>
        <begin position="1"/>
        <end position="43"/>
    </location>
</feature>
<feature type="compositionally biased region" description="Basic and acidic residues" evidence="1">
    <location>
        <begin position="400"/>
        <end position="412"/>
    </location>
</feature>
<organism evidence="3 4">
    <name type="scientific">Actinomyces marmotae</name>
    <dbReference type="NCBI Taxonomy" id="2737173"/>
    <lineage>
        <taxon>Bacteria</taxon>
        <taxon>Bacillati</taxon>
        <taxon>Actinomycetota</taxon>
        <taxon>Actinomycetes</taxon>
        <taxon>Actinomycetales</taxon>
        <taxon>Actinomycetaceae</taxon>
        <taxon>Actinomyces</taxon>
    </lineage>
</organism>
<feature type="transmembrane region" description="Helical" evidence="2">
    <location>
        <begin position="597"/>
        <end position="617"/>
    </location>
</feature>
<keyword evidence="2" id="KW-1133">Transmembrane helix</keyword>
<evidence type="ECO:0000313" key="3">
    <source>
        <dbReference type="EMBL" id="QKD79910.1"/>
    </source>
</evidence>
<evidence type="ECO:0000256" key="2">
    <source>
        <dbReference type="SAM" id="Phobius"/>
    </source>
</evidence>
<keyword evidence="2" id="KW-0472">Membrane</keyword>
<protein>
    <submittedName>
        <fullName evidence="3">Uncharacterized protein</fullName>
    </submittedName>
</protein>
<name>A0A6M8B5Q3_9ACTO</name>
<feature type="region of interest" description="Disordered" evidence="1">
    <location>
        <begin position="251"/>
        <end position="309"/>
    </location>
</feature>
<sequence length="638" mass="65129">MSPEPTDARTSDSKGDPDHSSRRSIRRAEREAEREAILTGQQPLLTRREMKRLREEAEALRAAVAAGEITIEQARALQDPLADDHNVVIPSVTAASSAPAASEAASAEAASSSTAASSAEAASSATASSAEAAAGSHDYSASEGALGVGHGSGPEGPDEPVATPGGVVAEPAQTEEKEASSAPVDSLRHDSAPPAGRAGDSADHSAPADEHRGPTSHAAASRAQEPAAGHDDGRSAGVELPWVRAWYASHQAVPPSTSSAAASEPVEPSPMPHDDAEEASPSSESHEPGRSQDGQAQREQQIGSASSLSADQVVEISGFETGVLPAAELPLAQDGPRSTDGASQAAPTAGLGPGSNGEQNPPVSPLRRSLMERGAQADSPGAAQQPASPQRGWQPPQADRGYEPTWRRDARDGSALSAPQAEASPVSDEVNNPASQSGSTTAEPSAPSAIRRPIVRIPAAAQGVRTMNASTGELGSVQPVDEDFDGIDSPQWRALRSGDEAPLEAEAPSPGSPADTVVTTVPADLRDDQADDPGHVVPSPYGSYAGYNEPAEPSEPAVAEPQAGHASFGARSSTESWEDVTRPGKDSSGSPASRRTLAVLLAFVLAAVVLIIIWVVISQVGGSSVNAEALPGWSPLLT</sequence>
<feature type="region of interest" description="Disordered" evidence="1">
    <location>
        <begin position="541"/>
        <end position="592"/>
    </location>
</feature>
<keyword evidence="4" id="KW-1185">Reference proteome</keyword>
<dbReference type="EMBL" id="CP053642">
    <property type="protein sequence ID" value="QKD79910.1"/>
    <property type="molecule type" value="Genomic_DNA"/>
</dbReference>
<feature type="compositionally biased region" description="Basic and acidic residues" evidence="1">
    <location>
        <begin position="200"/>
        <end position="213"/>
    </location>
</feature>
<feature type="compositionally biased region" description="Low complexity" evidence="1">
    <location>
        <begin position="549"/>
        <end position="563"/>
    </location>
</feature>
<accession>A0A6M8B5Q3</accession>
<feature type="region of interest" description="Disordered" evidence="1">
    <location>
        <begin position="134"/>
        <end position="235"/>
    </location>
</feature>
<feature type="compositionally biased region" description="Low complexity" evidence="1">
    <location>
        <begin position="252"/>
        <end position="266"/>
    </location>
</feature>
<evidence type="ECO:0000313" key="4">
    <source>
        <dbReference type="Proteomes" id="UP000504752"/>
    </source>
</evidence>